<dbReference type="InterPro" id="IPR012910">
    <property type="entry name" value="Plug_dom"/>
</dbReference>
<evidence type="ECO:0000256" key="7">
    <source>
        <dbReference type="ARBA" id="ARBA00023237"/>
    </source>
</evidence>
<dbReference type="Pfam" id="PF00593">
    <property type="entry name" value="TonB_dep_Rec_b-barrel"/>
    <property type="match status" value="1"/>
</dbReference>
<evidence type="ECO:0000256" key="4">
    <source>
        <dbReference type="ARBA" id="ARBA00022692"/>
    </source>
</evidence>
<dbReference type="PANTHER" id="PTHR47234">
    <property type="match status" value="1"/>
</dbReference>
<evidence type="ECO:0000256" key="1">
    <source>
        <dbReference type="ARBA" id="ARBA00004571"/>
    </source>
</evidence>
<keyword evidence="7 8" id="KW-0998">Cell outer membrane</keyword>
<evidence type="ECO:0000256" key="5">
    <source>
        <dbReference type="ARBA" id="ARBA00023077"/>
    </source>
</evidence>
<keyword evidence="3 8" id="KW-1134">Transmembrane beta strand</keyword>
<dbReference type="InterPro" id="IPR037066">
    <property type="entry name" value="Plug_dom_sf"/>
</dbReference>
<dbReference type="Proteomes" id="UP001595892">
    <property type="component" value="Unassembled WGS sequence"/>
</dbReference>
<evidence type="ECO:0000256" key="10">
    <source>
        <dbReference type="SAM" id="SignalP"/>
    </source>
</evidence>
<evidence type="ECO:0000256" key="9">
    <source>
        <dbReference type="RuleBase" id="RU003357"/>
    </source>
</evidence>
<keyword evidence="10" id="KW-0732">Signal</keyword>
<evidence type="ECO:0000256" key="2">
    <source>
        <dbReference type="ARBA" id="ARBA00022448"/>
    </source>
</evidence>
<gene>
    <name evidence="13" type="ORF">ACFO3Q_05880</name>
</gene>
<feature type="domain" description="TonB-dependent receptor plug" evidence="12">
    <location>
        <begin position="53"/>
        <end position="165"/>
    </location>
</feature>
<organism evidence="13 14">
    <name type="scientific">Coralloluteibacterium thermophilum</name>
    <dbReference type="NCBI Taxonomy" id="2707049"/>
    <lineage>
        <taxon>Bacteria</taxon>
        <taxon>Pseudomonadati</taxon>
        <taxon>Pseudomonadota</taxon>
        <taxon>Gammaproteobacteria</taxon>
        <taxon>Lysobacterales</taxon>
        <taxon>Lysobacteraceae</taxon>
        <taxon>Coralloluteibacterium</taxon>
    </lineage>
</organism>
<protein>
    <submittedName>
        <fullName evidence="13">TonB-dependent receptor plug domain-containing protein</fullName>
    </submittedName>
</protein>
<evidence type="ECO:0000256" key="3">
    <source>
        <dbReference type="ARBA" id="ARBA00022452"/>
    </source>
</evidence>
<evidence type="ECO:0000259" key="12">
    <source>
        <dbReference type="Pfam" id="PF07715"/>
    </source>
</evidence>
<sequence>MNCNRNALSYAVGLGLAAGALVIPGAAYAQSTGATQLDRIEVTGSRIRQVDIETAQPVLTITRAEIENQGFTSVADILQNISAAGAPPISRASPLSAGEAVGGQYISLRNLGTTRSLVLVNGRRLGITTGGNQDISTIPTSAVERIEVLKDGASAIYGSDAMAGVVNIITRSSFEGVQATAYYGQYSEGDGAVERFDVTAGTSSDRMSVVFGFEYSKENEVWSTDRPYTEFPNGARHPYRGWTPASSWGGWVTSEETAVPGVPTGTRVVLRPGGDPRNINDYVAQDTTAPNGQVNNANEQMHLRNPIERKQIFASGSYELTDNIRVRGDLLYGKRDASRSIAGYPMQAGTFANNVPGGVGISPDSYFNPTGATIDNWWRRTWEVPRVTDNSIDNFRGVLALEGSFDVGDRYFDWDVSYLYTENKNLQSSFGNLNLNNVKHAVGPSYITDTGNLVCGTPDSGPIQGCVPWNVFLPYGVAGPGSFVDNQALMDYIFQEEHSTGQTSTSVFNANIAGGIFTLPAGDLGFAAGIERRKEKGEFVPDALSVSGGSTNLGARPTRGGYNVNEAYAELEIPLLADLPGARELSLNVATRYSDFDTFGDTLNSKASFKWKPIDQLLIRGTWAEGFRAPTVANLYAGGSQTFANYTDVCDTVYGQAAGNATIRANCGRDIANPDTFRQLQQGFVQSTGPNVQTPVPFFSGAANPLLTPETSVSKNLGVVWSPTFAPTLSFALDWWNVRIENTIVSDTPGDILRDCYVDNIMSRCELFTRDPVLGYINSMSYGSRNSGYLDTEGFDFDVNYRWDTAAWGNFGFQFNSTYVSKFESKSTDIATQLPTQNVGFGTYYRIRANAGIDWNYGIFAASWNFRYYHGTSETCLDWRNVPEECSNPDYIAGNPAQTRAINRMSSALFNDVQFRVNAPWDATISVGANNVFDRVASPSYSQVNSNFAYNGEFDIGRFMYMRYQQRF</sequence>
<proteinExistence type="inferred from homology"/>
<keyword evidence="5 9" id="KW-0798">TonB box</keyword>
<dbReference type="InterPro" id="IPR036942">
    <property type="entry name" value="Beta-barrel_TonB_sf"/>
</dbReference>
<evidence type="ECO:0000313" key="14">
    <source>
        <dbReference type="Proteomes" id="UP001595892"/>
    </source>
</evidence>
<keyword evidence="6 8" id="KW-0472">Membrane</keyword>
<dbReference type="RefSeq" id="WP_377003707.1">
    <property type="nucleotide sequence ID" value="NZ_JBHSGG010000015.1"/>
</dbReference>
<evidence type="ECO:0000259" key="11">
    <source>
        <dbReference type="Pfam" id="PF00593"/>
    </source>
</evidence>
<keyword evidence="13" id="KW-0675">Receptor</keyword>
<dbReference type="EMBL" id="JBHSGG010000015">
    <property type="protein sequence ID" value="MFC4727696.1"/>
    <property type="molecule type" value="Genomic_DNA"/>
</dbReference>
<feature type="domain" description="TonB-dependent receptor-like beta-barrel" evidence="11">
    <location>
        <begin position="361"/>
        <end position="932"/>
    </location>
</feature>
<dbReference type="SUPFAM" id="SSF56935">
    <property type="entry name" value="Porins"/>
    <property type="match status" value="1"/>
</dbReference>
<feature type="signal peptide" evidence="10">
    <location>
        <begin position="1"/>
        <end position="29"/>
    </location>
</feature>
<keyword evidence="4 8" id="KW-0812">Transmembrane</keyword>
<dbReference type="Pfam" id="PF07715">
    <property type="entry name" value="Plug"/>
    <property type="match status" value="1"/>
</dbReference>
<accession>A0ABV9NHC7</accession>
<dbReference type="InterPro" id="IPR000531">
    <property type="entry name" value="Beta-barrel_TonB"/>
</dbReference>
<keyword evidence="14" id="KW-1185">Reference proteome</keyword>
<comment type="caution">
    <text evidence="13">The sequence shown here is derived from an EMBL/GenBank/DDBJ whole genome shotgun (WGS) entry which is preliminary data.</text>
</comment>
<comment type="similarity">
    <text evidence="8 9">Belongs to the TonB-dependent receptor family.</text>
</comment>
<dbReference type="InterPro" id="IPR039426">
    <property type="entry name" value="TonB-dep_rcpt-like"/>
</dbReference>
<dbReference type="Gene3D" id="2.170.130.10">
    <property type="entry name" value="TonB-dependent receptor, plug domain"/>
    <property type="match status" value="1"/>
</dbReference>
<keyword evidence="2 8" id="KW-0813">Transport</keyword>
<dbReference type="PROSITE" id="PS52016">
    <property type="entry name" value="TONB_DEPENDENT_REC_3"/>
    <property type="match status" value="1"/>
</dbReference>
<evidence type="ECO:0000313" key="13">
    <source>
        <dbReference type="EMBL" id="MFC4727696.1"/>
    </source>
</evidence>
<comment type="subcellular location">
    <subcellularLocation>
        <location evidence="1 8">Cell outer membrane</location>
        <topology evidence="1 8">Multi-pass membrane protein</topology>
    </subcellularLocation>
</comment>
<dbReference type="PANTHER" id="PTHR47234:SF2">
    <property type="entry name" value="TONB-DEPENDENT RECEPTOR"/>
    <property type="match status" value="1"/>
</dbReference>
<reference evidence="14" key="1">
    <citation type="journal article" date="2019" name="Int. J. Syst. Evol. Microbiol.">
        <title>The Global Catalogue of Microorganisms (GCM) 10K type strain sequencing project: providing services to taxonomists for standard genome sequencing and annotation.</title>
        <authorList>
            <consortium name="The Broad Institute Genomics Platform"/>
            <consortium name="The Broad Institute Genome Sequencing Center for Infectious Disease"/>
            <person name="Wu L."/>
            <person name="Ma J."/>
        </authorList>
    </citation>
    <scope>NUCLEOTIDE SEQUENCE [LARGE SCALE GENOMIC DNA]</scope>
    <source>
        <strain evidence="14">CGMCC 1.13574</strain>
    </source>
</reference>
<name>A0ABV9NHC7_9GAMM</name>
<dbReference type="Gene3D" id="2.40.170.20">
    <property type="entry name" value="TonB-dependent receptor, beta-barrel domain"/>
    <property type="match status" value="1"/>
</dbReference>
<evidence type="ECO:0000256" key="8">
    <source>
        <dbReference type="PROSITE-ProRule" id="PRU01360"/>
    </source>
</evidence>
<evidence type="ECO:0000256" key="6">
    <source>
        <dbReference type="ARBA" id="ARBA00023136"/>
    </source>
</evidence>
<feature type="chain" id="PRO_5046242040" evidence="10">
    <location>
        <begin position="30"/>
        <end position="968"/>
    </location>
</feature>